<organism evidence="8 9">
    <name type="scientific">Lucifera butyrica</name>
    <dbReference type="NCBI Taxonomy" id="1351585"/>
    <lineage>
        <taxon>Bacteria</taxon>
        <taxon>Bacillati</taxon>
        <taxon>Bacillota</taxon>
        <taxon>Negativicutes</taxon>
        <taxon>Veillonellales</taxon>
        <taxon>Veillonellaceae</taxon>
        <taxon>Lucifera</taxon>
    </lineage>
</organism>
<dbReference type="FunFam" id="3.40.50.12230:FF:000001">
    <property type="entry name" value="Methionyl-tRNA formyltransferase"/>
    <property type="match status" value="1"/>
</dbReference>
<comment type="similarity">
    <text evidence="1 5">Belongs to the Fmt family.</text>
</comment>
<evidence type="ECO:0000256" key="5">
    <source>
        <dbReference type="HAMAP-Rule" id="MF_00182"/>
    </source>
</evidence>
<dbReference type="InterPro" id="IPR041711">
    <property type="entry name" value="Met-tRNA-FMT_N"/>
</dbReference>
<dbReference type="CDD" id="cd08646">
    <property type="entry name" value="FMT_core_Met-tRNA-FMT_N"/>
    <property type="match status" value="1"/>
</dbReference>
<dbReference type="InterPro" id="IPR036477">
    <property type="entry name" value="Formyl_transf_N_sf"/>
</dbReference>
<keyword evidence="3 5" id="KW-0808">Transferase</keyword>
<evidence type="ECO:0000256" key="2">
    <source>
        <dbReference type="ARBA" id="ARBA00012261"/>
    </source>
</evidence>
<dbReference type="PANTHER" id="PTHR11138">
    <property type="entry name" value="METHIONYL-TRNA FORMYLTRANSFERASE"/>
    <property type="match status" value="1"/>
</dbReference>
<dbReference type="Gene3D" id="3.40.50.12230">
    <property type="match status" value="1"/>
</dbReference>
<dbReference type="AlphaFoldDB" id="A0A498RAE5"/>
<dbReference type="NCBIfam" id="TIGR00460">
    <property type="entry name" value="fmt"/>
    <property type="match status" value="1"/>
</dbReference>
<dbReference type="SUPFAM" id="SSF53328">
    <property type="entry name" value="Formyltransferase"/>
    <property type="match status" value="1"/>
</dbReference>
<evidence type="ECO:0000313" key="9">
    <source>
        <dbReference type="Proteomes" id="UP000277811"/>
    </source>
</evidence>
<name>A0A498RAE5_9FIRM</name>
<dbReference type="Pfam" id="PF00551">
    <property type="entry name" value="Formyl_trans_N"/>
    <property type="match status" value="1"/>
</dbReference>
<reference evidence="8 9" key="1">
    <citation type="submission" date="2018-06" db="EMBL/GenBank/DDBJ databases">
        <authorList>
            <person name="Strepis N."/>
        </authorList>
    </citation>
    <scope>NUCLEOTIDE SEQUENCE [LARGE SCALE GENOMIC DNA]</scope>
    <source>
        <strain evidence="8">LUCI</strain>
    </source>
</reference>
<evidence type="ECO:0000313" key="8">
    <source>
        <dbReference type="EMBL" id="VBB07945.1"/>
    </source>
</evidence>
<dbReference type="GO" id="GO:0005829">
    <property type="term" value="C:cytosol"/>
    <property type="evidence" value="ECO:0007669"/>
    <property type="project" value="TreeGrafter"/>
</dbReference>
<dbReference type="Proteomes" id="UP000277811">
    <property type="component" value="Unassembled WGS sequence"/>
</dbReference>
<feature type="domain" description="Formyl transferase C-terminal" evidence="7">
    <location>
        <begin position="207"/>
        <end position="304"/>
    </location>
</feature>
<dbReference type="InterPro" id="IPR001555">
    <property type="entry name" value="GART_AS"/>
</dbReference>
<comment type="function">
    <text evidence="5">Attaches a formyl group to the free amino group of methionyl-tRNA(fMet). The formyl group appears to play a dual role in the initiator identity of N-formylmethionyl-tRNA by promoting its recognition by IF2 and preventing the misappropriation of this tRNA by the elongation apparatus.</text>
</comment>
<dbReference type="Pfam" id="PF02911">
    <property type="entry name" value="Formyl_trans_C"/>
    <property type="match status" value="1"/>
</dbReference>
<feature type="binding site" evidence="5">
    <location>
        <begin position="112"/>
        <end position="115"/>
    </location>
    <ligand>
        <name>(6S)-5,6,7,8-tetrahydrofolate</name>
        <dbReference type="ChEBI" id="CHEBI:57453"/>
    </ligand>
</feature>
<comment type="catalytic activity">
    <reaction evidence="5">
        <text>L-methionyl-tRNA(fMet) + (6R)-10-formyltetrahydrofolate = N-formyl-L-methionyl-tRNA(fMet) + (6S)-5,6,7,8-tetrahydrofolate + H(+)</text>
        <dbReference type="Rhea" id="RHEA:24380"/>
        <dbReference type="Rhea" id="RHEA-COMP:9952"/>
        <dbReference type="Rhea" id="RHEA-COMP:9953"/>
        <dbReference type="ChEBI" id="CHEBI:15378"/>
        <dbReference type="ChEBI" id="CHEBI:57453"/>
        <dbReference type="ChEBI" id="CHEBI:78530"/>
        <dbReference type="ChEBI" id="CHEBI:78844"/>
        <dbReference type="ChEBI" id="CHEBI:195366"/>
        <dbReference type="EC" id="2.1.2.9"/>
    </reaction>
</comment>
<proteinExistence type="inferred from homology"/>
<dbReference type="EMBL" id="UPPP01000083">
    <property type="protein sequence ID" value="VBB07945.1"/>
    <property type="molecule type" value="Genomic_DNA"/>
</dbReference>
<dbReference type="CDD" id="cd08704">
    <property type="entry name" value="Met_tRNA_FMT_C"/>
    <property type="match status" value="1"/>
</dbReference>
<protein>
    <recommendedName>
        <fullName evidence="2 5">Methionyl-tRNA formyltransferase</fullName>
        <ecNumber evidence="2 5">2.1.2.9</ecNumber>
    </recommendedName>
</protein>
<gene>
    <name evidence="5" type="primary">fmt</name>
    <name evidence="8" type="ORF">LUCI_3210</name>
</gene>
<evidence type="ECO:0000259" key="7">
    <source>
        <dbReference type="Pfam" id="PF02911"/>
    </source>
</evidence>
<dbReference type="InterPro" id="IPR005793">
    <property type="entry name" value="Formyl_trans_C"/>
</dbReference>
<dbReference type="PANTHER" id="PTHR11138:SF5">
    <property type="entry name" value="METHIONYL-TRNA FORMYLTRANSFERASE, MITOCHONDRIAL"/>
    <property type="match status" value="1"/>
</dbReference>
<dbReference type="RefSeq" id="WP_122628866.1">
    <property type="nucleotide sequence ID" value="NZ_UPPP01000083.1"/>
</dbReference>
<dbReference type="HAMAP" id="MF_00182">
    <property type="entry name" value="Formyl_trans"/>
    <property type="match status" value="1"/>
</dbReference>
<dbReference type="InterPro" id="IPR002376">
    <property type="entry name" value="Formyl_transf_N"/>
</dbReference>
<dbReference type="GO" id="GO:0004479">
    <property type="term" value="F:methionyl-tRNA formyltransferase activity"/>
    <property type="evidence" value="ECO:0007669"/>
    <property type="project" value="UniProtKB-UniRule"/>
</dbReference>
<feature type="domain" description="Formyl transferase N-terminal" evidence="6">
    <location>
        <begin position="7"/>
        <end position="182"/>
    </location>
</feature>
<dbReference type="EC" id="2.1.2.9" evidence="2 5"/>
<sequence>MGDIRAVFMGTPEFAVPCLDMLLTESYQVVAVVTQPDRPKGRGQKRMPSPVKMFAEHHGLSVLTPEKIKDPAIVSQLAQLQPDIIIVVAYGQFLPLSVLKIPPLGCVNVHASLLPQYRGAAPIHWAVIRGEAVTGITTMFMDAGMDTGDMILKETTPIGPTETTAELHDRLKGLGAQTLSKTLQLLARGNAPRIPQDNGEATYAPLLKKELEKINWCDSARNLHNLVRGLNSWPGAYCLYRGKVLKIWCTGIGKANSLNGRPGRIAGFDSGSVQVETGDGILEITELQPESKKRMTAADFIKGHKLNVNEMFE</sequence>
<keyword evidence="9" id="KW-1185">Reference proteome</keyword>
<evidence type="ECO:0000259" key="6">
    <source>
        <dbReference type="Pfam" id="PF00551"/>
    </source>
</evidence>
<accession>A0A498RAE5</accession>
<evidence type="ECO:0000256" key="4">
    <source>
        <dbReference type="ARBA" id="ARBA00022917"/>
    </source>
</evidence>
<dbReference type="InterPro" id="IPR011034">
    <property type="entry name" value="Formyl_transferase-like_C_sf"/>
</dbReference>
<dbReference type="SUPFAM" id="SSF50486">
    <property type="entry name" value="FMT C-terminal domain-like"/>
    <property type="match status" value="1"/>
</dbReference>
<dbReference type="InterPro" id="IPR044135">
    <property type="entry name" value="Met-tRNA-FMT_C"/>
</dbReference>
<dbReference type="PROSITE" id="PS00373">
    <property type="entry name" value="GART"/>
    <property type="match status" value="1"/>
</dbReference>
<dbReference type="OrthoDB" id="9802815at2"/>
<evidence type="ECO:0000256" key="1">
    <source>
        <dbReference type="ARBA" id="ARBA00010699"/>
    </source>
</evidence>
<dbReference type="InterPro" id="IPR005794">
    <property type="entry name" value="Fmt"/>
</dbReference>
<evidence type="ECO:0000256" key="3">
    <source>
        <dbReference type="ARBA" id="ARBA00022679"/>
    </source>
</evidence>
<keyword evidence="4 5" id="KW-0648">Protein biosynthesis</keyword>